<accession>A0A8B5Y9L4</accession>
<name>A0A8B5Y9L4_BACLI</name>
<comment type="caution">
    <text evidence="1">The sequence shown here is derived from an EMBL/GenBank/DDBJ whole genome shotgun (WGS) entry which is preliminary data.</text>
</comment>
<evidence type="ECO:0000313" key="1">
    <source>
        <dbReference type="EMBL" id="TWL24309.1"/>
    </source>
</evidence>
<gene>
    <name evidence="1" type="ORF">CHCC16736_1110</name>
</gene>
<protein>
    <submittedName>
        <fullName evidence="1">Uncharacterized protein</fullName>
    </submittedName>
</protein>
<dbReference type="EMBL" id="NILC01000027">
    <property type="protein sequence ID" value="TWL24309.1"/>
    <property type="molecule type" value="Genomic_DNA"/>
</dbReference>
<sequence>MIRCKRKLDSKEAAEKKAAFSFMNHQYERSVLEDDGFLSPRIDYPLFSPFQLFE</sequence>
<dbReference type="AlphaFoldDB" id="A0A8B5Y9L4"/>
<organism evidence="1 2">
    <name type="scientific">Bacillus licheniformis</name>
    <dbReference type="NCBI Taxonomy" id="1402"/>
    <lineage>
        <taxon>Bacteria</taxon>
        <taxon>Bacillati</taxon>
        <taxon>Bacillota</taxon>
        <taxon>Bacilli</taxon>
        <taxon>Bacillales</taxon>
        <taxon>Bacillaceae</taxon>
        <taxon>Bacillus</taxon>
    </lineage>
</organism>
<dbReference type="Proteomes" id="UP000435910">
    <property type="component" value="Unassembled WGS sequence"/>
</dbReference>
<reference evidence="1 2" key="1">
    <citation type="submission" date="2019-06" db="EMBL/GenBank/DDBJ databases">
        <title>Genome sequence analysis of &gt;100 Bacillus licheniformis strains suggests intrinsic resistance to this species.</title>
        <authorList>
            <person name="Wels M."/>
            <person name="Siezen R.J."/>
            <person name="Johansen E."/>
            <person name="Stuer-Lauridsen B."/>
            <person name="Bjerre K."/>
            <person name="Nielsen B.K.K."/>
        </authorList>
    </citation>
    <scope>NUCLEOTIDE SEQUENCE [LARGE SCALE GENOMIC DNA]</scope>
    <source>
        <strain evidence="1 2">BAC-16736</strain>
    </source>
</reference>
<evidence type="ECO:0000313" key="2">
    <source>
        <dbReference type="Proteomes" id="UP000435910"/>
    </source>
</evidence>
<proteinExistence type="predicted"/>